<comment type="subcellular location">
    <subcellularLocation>
        <location evidence="1">Membrane</location>
        <topology evidence="1">Multi-pass membrane protein</topology>
    </subcellularLocation>
</comment>
<dbReference type="InterPro" id="IPR017452">
    <property type="entry name" value="GPCR_Rhodpsn_7TM"/>
</dbReference>
<evidence type="ECO:0000256" key="6">
    <source>
        <dbReference type="ARBA" id="ARBA00023170"/>
    </source>
</evidence>
<feature type="region of interest" description="Disordered" evidence="8">
    <location>
        <begin position="420"/>
        <end position="442"/>
    </location>
</feature>
<dbReference type="PROSITE" id="PS50262">
    <property type="entry name" value="G_PROTEIN_RECEP_F1_2"/>
    <property type="match status" value="1"/>
</dbReference>
<dbReference type="PRINTS" id="PR00237">
    <property type="entry name" value="GPCRRHODOPSN"/>
</dbReference>
<feature type="transmembrane region" description="Helical" evidence="9">
    <location>
        <begin position="386"/>
        <end position="404"/>
    </location>
</feature>
<evidence type="ECO:0000256" key="7">
    <source>
        <dbReference type="ARBA" id="ARBA00023224"/>
    </source>
</evidence>
<feature type="compositionally biased region" description="Basic residues" evidence="8">
    <location>
        <begin position="312"/>
        <end position="321"/>
    </location>
</feature>
<proteinExistence type="predicted"/>
<dbReference type="PANTHER" id="PTHR24238">
    <property type="entry name" value="G-PROTEIN COUPLED RECEPTOR"/>
    <property type="match status" value="1"/>
</dbReference>
<keyword evidence="6 11" id="KW-0675">Receptor</keyword>
<evidence type="ECO:0000259" key="10">
    <source>
        <dbReference type="PROSITE" id="PS50262"/>
    </source>
</evidence>
<organism evidence="11 12">
    <name type="scientific">Plakobranchus ocellatus</name>
    <dbReference type="NCBI Taxonomy" id="259542"/>
    <lineage>
        <taxon>Eukaryota</taxon>
        <taxon>Metazoa</taxon>
        <taxon>Spiralia</taxon>
        <taxon>Lophotrochozoa</taxon>
        <taxon>Mollusca</taxon>
        <taxon>Gastropoda</taxon>
        <taxon>Heterobranchia</taxon>
        <taxon>Euthyneura</taxon>
        <taxon>Panpulmonata</taxon>
        <taxon>Sacoglossa</taxon>
        <taxon>Placobranchoidea</taxon>
        <taxon>Plakobranchidae</taxon>
        <taxon>Plakobranchus</taxon>
    </lineage>
</organism>
<dbReference type="EMBL" id="BLXT01002485">
    <property type="protein sequence ID" value="GFN95272.1"/>
    <property type="molecule type" value="Genomic_DNA"/>
</dbReference>
<protein>
    <submittedName>
        <fullName evidence="11">Orexin receptor type 2</fullName>
    </submittedName>
</protein>
<keyword evidence="12" id="KW-1185">Reference proteome</keyword>
<feature type="transmembrane region" description="Helical" evidence="9">
    <location>
        <begin position="116"/>
        <end position="135"/>
    </location>
</feature>
<keyword evidence="7" id="KW-0807">Transducer</keyword>
<gene>
    <name evidence="11" type="ORF">PoB_002177800</name>
</gene>
<evidence type="ECO:0000256" key="2">
    <source>
        <dbReference type="ARBA" id="ARBA00022692"/>
    </source>
</evidence>
<dbReference type="InterPro" id="IPR000276">
    <property type="entry name" value="GPCR_Rhodpsn"/>
</dbReference>
<reference evidence="11 12" key="1">
    <citation type="journal article" date="2021" name="Elife">
        <title>Chloroplast acquisition without the gene transfer in kleptoplastic sea slugs, Plakobranchus ocellatus.</title>
        <authorList>
            <person name="Maeda T."/>
            <person name="Takahashi S."/>
            <person name="Yoshida T."/>
            <person name="Shimamura S."/>
            <person name="Takaki Y."/>
            <person name="Nagai Y."/>
            <person name="Toyoda A."/>
            <person name="Suzuki Y."/>
            <person name="Arimoto A."/>
            <person name="Ishii H."/>
            <person name="Satoh N."/>
            <person name="Nishiyama T."/>
            <person name="Hasebe M."/>
            <person name="Maruyama T."/>
            <person name="Minagawa J."/>
            <person name="Obokata J."/>
            <person name="Shigenobu S."/>
        </authorList>
    </citation>
    <scope>NUCLEOTIDE SEQUENCE [LARGE SCALE GENOMIC DNA]</scope>
</reference>
<comment type="caution">
    <text evidence="11">The sequence shown here is derived from an EMBL/GenBank/DDBJ whole genome shotgun (WGS) entry which is preliminary data.</text>
</comment>
<evidence type="ECO:0000256" key="1">
    <source>
        <dbReference type="ARBA" id="ARBA00004141"/>
    </source>
</evidence>
<dbReference type="AlphaFoldDB" id="A0AAV3ZLA6"/>
<sequence length="442" mass="48745">MAMSDGFISLRPNRSLADDSGYASVESKGDTDSTNPRLVNGVIVLLLLLLNLSGNSLVCYIYRYRIKASVFSFFVTILALLDLSTALTTMVIDVILKMRRESESTLNLAAMCKLSHFQVYGSSLIGGFVFVLIAYQRYRKICHPLKPSLNMRQARLYVLVIGLVCTVLSVPTLIINGAAKISVSVNGHVVRTTVCRYDEQFKGTITQVCFSYLLLSAFAVIITTTVTFYVLIFRALRTFERGSSIYSATGPASPGTPLPDIGSVHSHESTSPQPQEGGADPMRISRLNNELSPSPGRNAQPKWPQGGVGSSRRPRGSRQLHPRFSVVTMTEGRGERVSSQMHRVFTVVTAVFVISYLPHLVTLILTKSLNLDERTLTWTQRFLLEVAYNCPYISTVANPFVYGFRSSEFRRQCKKLLSCSKSGQARSSKKGNAGKAGRGGRR</sequence>
<feature type="compositionally biased region" description="Polar residues" evidence="8">
    <location>
        <begin position="286"/>
        <end position="297"/>
    </location>
</feature>
<dbReference type="Proteomes" id="UP000735302">
    <property type="component" value="Unassembled WGS sequence"/>
</dbReference>
<keyword evidence="2 9" id="KW-0812">Transmembrane</keyword>
<evidence type="ECO:0000256" key="9">
    <source>
        <dbReference type="SAM" id="Phobius"/>
    </source>
</evidence>
<evidence type="ECO:0000256" key="5">
    <source>
        <dbReference type="ARBA" id="ARBA00023136"/>
    </source>
</evidence>
<feature type="domain" description="G-protein coupled receptors family 1 profile" evidence="10">
    <location>
        <begin position="54"/>
        <end position="402"/>
    </location>
</feature>
<dbReference type="Gene3D" id="1.20.1070.10">
    <property type="entry name" value="Rhodopsin 7-helix transmembrane proteins"/>
    <property type="match status" value="1"/>
</dbReference>
<accession>A0AAV3ZLA6</accession>
<keyword evidence="3 9" id="KW-1133">Transmembrane helix</keyword>
<dbReference type="Pfam" id="PF00001">
    <property type="entry name" value="7tm_1"/>
    <property type="match status" value="1"/>
</dbReference>
<feature type="transmembrane region" description="Helical" evidence="9">
    <location>
        <begin position="38"/>
        <end position="61"/>
    </location>
</feature>
<evidence type="ECO:0000256" key="4">
    <source>
        <dbReference type="ARBA" id="ARBA00023040"/>
    </source>
</evidence>
<feature type="transmembrane region" description="Helical" evidence="9">
    <location>
        <begin position="210"/>
        <end position="232"/>
    </location>
</feature>
<keyword evidence="5 9" id="KW-0472">Membrane</keyword>
<evidence type="ECO:0000256" key="8">
    <source>
        <dbReference type="SAM" id="MobiDB-lite"/>
    </source>
</evidence>
<feature type="transmembrane region" description="Helical" evidence="9">
    <location>
        <begin position="73"/>
        <end position="96"/>
    </location>
</feature>
<evidence type="ECO:0000313" key="12">
    <source>
        <dbReference type="Proteomes" id="UP000735302"/>
    </source>
</evidence>
<evidence type="ECO:0000313" key="11">
    <source>
        <dbReference type="EMBL" id="GFN95272.1"/>
    </source>
</evidence>
<name>A0AAV3ZLA6_9GAST</name>
<feature type="transmembrane region" description="Helical" evidence="9">
    <location>
        <begin position="344"/>
        <end position="366"/>
    </location>
</feature>
<dbReference type="GO" id="GO:0016020">
    <property type="term" value="C:membrane"/>
    <property type="evidence" value="ECO:0007669"/>
    <property type="project" value="UniProtKB-SubCell"/>
</dbReference>
<feature type="transmembrane region" description="Helical" evidence="9">
    <location>
        <begin position="156"/>
        <end position="175"/>
    </location>
</feature>
<dbReference type="GO" id="GO:0004930">
    <property type="term" value="F:G protein-coupled receptor activity"/>
    <property type="evidence" value="ECO:0007669"/>
    <property type="project" value="UniProtKB-KW"/>
</dbReference>
<dbReference type="SUPFAM" id="SSF81321">
    <property type="entry name" value="Family A G protein-coupled receptor-like"/>
    <property type="match status" value="1"/>
</dbReference>
<feature type="region of interest" description="Disordered" evidence="8">
    <location>
        <begin position="248"/>
        <end position="322"/>
    </location>
</feature>
<keyword evidence="4" id="KW-0297">G-protein coupled receptor</keyword>
<evidence type="ECO:0000256" key="3">
    <source>
        <dbReference type="ARBA" id="ARBA00022989"/>
    </source>
</evidence>
<dbReference type="CDD" id="cd00637">
    <property type="entry name" value="7tm_classA_rhodopsin-like"/>
    <property type="match status" value="1"/>
</dbReference>